<dbReference type="Proteomes" id="UP000010472">
    <property type="component" value="Chromosome"/>
</dbReference>
<evidence type="ECO:0000313" key="2">
    <source>
        <dbReference type="Proteomes" id="UP000010472"/>
    </source>
</evidence>
<dbReference type="AlphaFoldDB" id="K9VUY3"/>
<evidence type="ECO:0000313" key="1">
    <source>
        <dbReference type="EMBL" id="AFZ11369.1"/>
    </source>
</evidence>
<protein>
    <submittedName>
        <fullName evidence="1">Uncharacterized protein</fullName>
    </submittedName>
</protein>
<accession>K9VUY3</accession>
<organism evidence="1 2">
    <name type="scientific">Crinalium epipsammum PCC 9333</name>
    <dbReference type="NCBI Taxonomy" id="1173022"/>
    <lineage>
        <taxon>Bacteria</taxon>
        <taxon>Bacillati</taxon>
        <taxon>Cyanobacteriota</taxon>
        <taxon>Cyanophyceae</taxon>
        <taxon>Gomontiellales</taxon>
        <taxon>Gomontiellaceae</taxon>
        <taxon>Crinalium</taxon>
    </lineage>
</organism>
<sequence length="80" mass="9098">MKSISMGTFREYDCKNTKALLNWLKENYQEIAPNKFVLINGDSAKFSSKELITRAAIEGIVARQWATLEISRLSLTDNQS</sequence>
<name>K9VUY3_9CYAN</name>
<dbReference type="KEGG" id="cep:Cri9333_0395"/>
<dbReference type="RefSeq" id="WP_015201510.1">
    <property type="nucleotide sequence ID" value="NC_019753.1"/>
</dbReference>
<dbReference type="STRING" id="1173022.Cri9333_0395"/>
<dbReference type="EMBL" id="CP003620">
    <property type="protein sequence ID" value="AFZ11369.1"/>
    <property type="molecule type" value="Genomic_DNA"/>
</dbReference>
<proteinExistence type="predicted"/>
<reference evidence="1 2" key="1">
    <citation type="submission" date="2012-06" db="EMBL/GenBank/DDBJ databases">
        <title>Finished chromosome of genome of Crinalium epipsammum PCC 9333.</title>
        <authorList>
            <consortium name="US DOE Joint Genome Institute"/>
            <person name="Gugger M."/>
            <person name="Coursin T."/>
            <person name="Rippka R."/>
            <person name="Tandeau De Marsac N."/>
            <person name="Huntemann M."/>
            <person name="Wei C.-L."/>
            <person name="Han J."/>
            <person name="Detter J.C."/>
            <person name="Han C."/>
            <person name="Tapia R."/>
            <person name="Davenport K."/>
            <person name="Daligault H."/>
            <person name="Erkkila T."/>
            <person name="Gu W."/>
            <person name="Munk A.C.C."/>
            <person name="Teshima H."/>
            <person name="Xu Y."/>
            <person name="Chain P."/>
            <person name="Chen A."/>
            <person name="Krypides N."/>
            <person name="Mavromatis K."/>
            <person name="Markowitz V."/>
            <person name="Szeto E."/>
            <person name="Ivanova N."/>
            <person name="Mikhailova N."/>
            <person name="Ovchinnikova G."/>
            <person name="Pagani I."/>
            <person name="Pati A."/>
            <person name="Goodwin L."/>
            <person name="Peters L."/>
            <person name="Pitluck S."/>
            <person name="Woyke T."/>
            <person name="Kerfeld C."/>
        </authorList>
    </citation>
    <scope>NUCLEOTIDE SEQUENCE [LARGE SCALE GENOMIC DNA]</scope>
    <source>
        <strain evidence="1 2">PCC 9333</strain>
    </source>
</reference>
<keyword evidence="2" id="KW-1185">Reference proteome</keyword>
<gene>
    <name evidence="1" type="ORF">Cri9333_0395</name>
</gene>
<dbReference type="HOGENOM" id="CLU_2583824_0_0_3"/>